<evidence type="ECO:0000313" key="2">
    <source>
        <dbReference type="EMBL" id="KFA87464.1"/>
    </source>
</evidence>
<evidence type="ECO:0000313" key="3">
    <source>
        <dbReference type="Proteomes" id="UP000028547"/>
    </source>
</evidence>
<dbReference type="AlphaFoldDB" id="A0A084SG79"/>
<proteinExistence type="predicted"/>
<protein>
    <recommendedName>
        <fullName evidence="4">Zinc ribbon domain-containing protein</fullName>
    </recommendedName>
</protein>
<dbReference type="Proteomes" id="UP000028547">
    <property type="component" value="Unassembled WGS sequence"/>
</dbReference>
<name>A0A084SG79_9BACT</name>
<evidence type="ECO:0008006" key="4">
    <source>
        <dbReference type="Google" id="ProtNLM"/>
    </source>
</evidence>
<organism evidence="2 3">
    <name type="scientific">Archangium violaceum Cb vi76</name>
    <dbReference type="NCBI Taxonomy" id="1406225"/>
    <lineage>
        <taxon>Bacteria</taxon>
        <taxon>Pseudomonadati</taxon>
        <taxon>Myxococcota</taxon>
        <taxon>Myxococcia</taxon>
        <taxon>Myxococcales</taxon>
        <taxon>Cystobacterineae</taxon>
        <taxon>Archangiaceae</taxon>
        <taxon>Archangium</taxon>
    </lineage>
</organism>
<accession>A0A084SG79</accession>
<keyword evidence="1" id="KW-0812">Transmembrane</keyword>
<reference evidence="2 3" key="1">
    <citation type="submission" date="2014-07" db="EMBL/GenBank/DDBJ databases">
        <title>Draft Genome Sequence of Gephyronic Acid Producer, Cystobacter violaceus Strain Cb vi76.</title>
        <authorList>
            <person name="Stevens D.C."/>
            <person name="Young J."/>
            <person name="Carmichael R."/>
            <person name="Tan J."/>
            <person name="Taylor R.E."/>
        </authorList>
    </citation>
    <scope>NUCLEOTIDE SEQUENCE [LARGE SCALE GENOMIC DNA]</scope>
    <source>
        <strain evidence="2 3">Cb vi76</strain>
    </source>
</reference>
<evidence type="ECO:0000256" key="1">
    <source>
        <dbReference type="SAM" id="Phobius"/>
    </source>
</evidence>
<feature type="transmembrane region" description="Helical" evidence="1">
    <location>
        <begin position="226"/>
        <end position="245"/>
    </location>
</feature>
<keyword evidence="1" id="KW-1133">Transmembrane helix</keyword>
<keyword evidence="1" id="KW-0472">Membrane</keyword>
<feature type="transmembrane region" description="Helical" evidence="1">
    <location>
        <begin position="314"/>
        <end position="334"/>
    </location>
</feature>
<sequence length="354" mass="37708">MQYFCPECGQEVPGSQSYGDGGGEYGGGEYDYSADGASWDSPPPLSARLEEVLSKVSVPVLAVVGQVGAAFRNVLDDPRLRSHLPGGSLTLLGLGLVALALLLSVIPFVQGIGLPGSMVVLPWGLLVAVSEWRLISAPEAQEPGTRPVPPLPPALANLPRDLRHPGIAQTFALLTCTYAVLMLGLGPISLVWVLAGTVLGYDQGWRYFAAGGEEADGMEGNSGPRLHRWVVAGTVLCTFSLLLPWTRGTMQVPALSGGDMWLSTHSLFTLLLLACSGVRHRGLSAFHPLLLILAAVWLMMWLVLNMSVYAPGPWFFLPGLLAVEAAIVRHLMLLRGRGNTVEQQDAASDLDLQG</sequence>
<comment type="caution">
    <text evidence="2">The sequence shown here is derived from an EMBL/GenBank/DDBJ whole genome shotgun (WGS) entry which is preliminary data.</text>
</comment>
<dbReference type="EMBL" id="JPMI01000378">
    <property type="protein sequence ID" value="KFA87464.1"/>
    <property type="molecule type" value="Genomic_DNA"/>
</dbReference>
<gene>
    <name evidence="2" type="ORF">Q664_48230</name>
</gene>
<feature type="transmembrane region" description="Helical" evidence="1">
    <location>
        <begin position="87"/>
        <end position="106"/>
    </location>
</feature>
<feature type="transmembrane region" description="Helical" evidence="1">
    <location>
        <begin position="289"/>
        <end position="308"/>
    </location>
</feature>
<feature type="transmembrane region" description="Helical" evidence="1">
    <location>
        <begin position="170"/>
        <end position="195"/>
    </location>
</feature>